<dbReference type="PANTHER" id="PTHR10489:SF627">
    <property type="entry name" value="C-C CHEMOKINE RECEPTOR TYPE 8"/>
    <property type="match status" value="1"/>
</dbReference>
<keyword evidence="3 9" id="KW-0812">Transmembrane</keyword>
<accession>A0AAD5FTF6</accession>
<name>A0AAD5FTF6_SILAS</name>
<comment type="similarity">
    <text evidence="9">Belongs to the G-protein coupled receptor 1 family.</text>
</comment>
<dbReference type="GO" id="GO:0016493">
    <property type="term" value="F:C-C chemokine receptor activity"/>
    <property type="evidence" value="ECO:0007669"/>
    <property type="project" value="TreeGrafter"/>
</dbReference>
<feature type="transmembrane region" description="Helical" evidence="10">
    <location>
        <begin position="501"/>
        <end position="519"/>
    </location>
</feature>
<feature type="transmembrane region" description="Helical" evidence="10">
    <location>
        <begin position="337"/>
        <end position="358"/>
    </location>
</feature>
<protein>
    <submittedName>
        <fullName evidence="12">C-C chemokine receptor type 5-like</fullName>
    </submittedName>
</protein>
<evidence type="ECO:0000256" key="1">
    <source>
        <dbReference type="ARBA" id="ARBA00004651"/>
    </source>
</evidence>
<feature type="transmembrane region" description="Helical" evidence="10">
    <location>
        <begin position="56"/>
        <end position="78"/>
    </location>
</feature>
<dbReference type="SUPFAM" id="SSF81321">
    <property type="entry name" value="Family A G protein-coupled receptor-like"/>
    <property type="match status" value="2"/>
</dbReference>
<dbReference type="FunFam" id="1.20.1070.10:FF:000026">
    <property type="entry name" value="C-C chemokine receptor type 5"/>
    <property type="match status" value="1"/>
</dbReference>
<dbReference type="PROSITE" id="PS50262">
    <property type="entry name" value="G_PROTEIN_RECEP_F1_2"/>
    <property type="match status" value="2"/>
</dbReference>
<evidence type="ECO:0000256" key="6">
    <source>
        <dbReference type="ARBA" id="ARBA00023136"/>
    </source>
</evidence>
<evidence type="ECO:0000256" key="4">
    <source>
        <dbReference type="ARBA" id="ARBA00022989"/>
    </source>
</evidence>
<keyword evidence="13" id="KW-1185">Reference proteome</keyword>
<comment type="caution">
    <text evidence="12">The sequence shown here is derived from an EMBL/GenBank/DDBJ whole genome shotgun (WGS) entry which is preliminary data.</text>
</comment>
<dbReference type="InterPro" id="IPR050119">
    <property type="entry name" value="CCR1-9-like"/>
</dbReference>
<dbReference type="PRINTS" id="PR00657">
    <property type="entry name" value="CCCHEMOKINER"/>
</dbReference>
<keyword evidence="4 10" id="KW-1133">Transmembrane helix</keyword>
<comment type="subcellular location">
    <subcellularLocation>
        <location evidence="1">Cell membrane</location>
        <topology evidence="1">Multi-pass membrane protein</topology>
    </subcellularLocation>
</comment>
<keyword evidence="7 9" id="KW-0675">Receptor</keyword>
<dbReference type="Gene3D" id="1.20.1070.10">
    <property type="entry name" value="Rhodopsin 7-helix transmembrane proteins"/>
    <property type="match status" value="2"/>
</dbReference>
<dbReference type="EMBL" id="MU550680">
    <property type="protein sequence ID" value="KAI5627434.1"/>
    <property type="molecule type" value="Genomic_DNA"/>
</dbReference>
<keyword evidence="8 9" id="KW-0807">Transducer</keyword>
<feature type="transmembrane region" description="Helical" evidence="10">
    <location>
        <begin position="531"/>
        <end position="550"/>
    </location>
</feature>
<evidence type="ECO:0000256" key="10">
    <source>
        <dbReference type="SAM" id="Phobius"/>
    </source>
</evidence>
<dbReference type="GO" id="GO:0019722">
    <property type="term" value="P:calcium-mediated signaling"/>
    <property type="evidence" value="ECO:0007669"/>
    <property type="project" value="TreeGrafter"/>
</dbReference>
<feature type="non-terminal residue" evidence="12">
    <location>
        <position position="1"/>
    </location>
</feature>
<feature type="domain" description="G-protein coupled receptors family 1 profile" evidence="11">
    <location>
        <begin position="349"/>
        <end position="597"/>
    </location>
</feature>
<feature type="transmembrane region" description="Helical" evidence="10">
    <location>
        <begin position="219"/>
        <end position="238"/>
    </location>
</feature>
<feature type="transmembrane region" description="Helical" evidence="10">
    <location>
        <begin position="370"/>
        <end position="389"/>
    </location>
</feature>
<dbReference type="GO" id="GO:0006955">
    <property type="term" value="P:immune response"/>
    <property type="evidence" value="ECO:0007669"/>
    <property type="project" value="TreeGrafter"/>
</dbReference>
<dbReference type="PROSITE" id="PS00237">
    <property type="entry name" value="G_PROTEIN_RECEP_F1_1"/>
    <property type="match status" value="2"/>
</dbReference>
<evidence type="ECO:0000256" key="7">
    <source>
        <dbReference type="ARBA" id="ARBA00023170"/>
    </source>
</evidence>
<dbReference type="GO" id="GO:0019957">
    <property type="term" value="F:C-C chemokine binding"/>
    <property type="evidence" value="ECO:0007669"/>
    <property type="project" value="TreeGrafter"/>
</dbReference>
<evidence type="ECO:0000256" key="3">
    <source>
        <dbReference type="ARBA" id="ARBA00022692"/>
    </source>
</evidence>
<feature type="transmembrane region" description="Helical" evidence="10">
    <location>
        <begin position="409"/>
        <end position="431"/>
    </location>
</feature>
<reference evidence="12" key="1">
    <citation type="submission" date="2018-07" db="EMBL/GenBank/DDBJ databases">
        <title>Comparative genomics of catfishes provides insights into carnivory and benthic adaptation.</title>
        <authorList>
            <person name="Zhang Y."/>
            <person name="Wang D."/>
            <person name="Peng Z."/>
            <person name="Zheng S."/>
            <person name="Shao F."/>
            <person name="Tao W."/>
        </authorList>
    </citation>
    <scope>NUCLEOTIDE SEQUENCE</scope>
    <source>
        <strain evidence="12">Chongqing</strain>
    </source>
</reference>
<dbReference type="SMART" id="SM01381">
    <property type="entry name" value="7TM_GPCR_Srsx"/>
    <property type="match status" value="1"/>
</dbReference>
<evidence type="ECO:0000313" key="13">
    <source>
        <dbReference type="Proteomes" id="UP001205998"/>
    </source>
</evidence>
<evidence type="ECO:0000256" key="9">
    <source>
        <dbReference type="RuleBase" id="RU000688"/>
    </source>
</evidence>
<dbReference type="GO" id="GO:0060326">
    <property type="term" value="P:cell chemotaxis"/>
    <property type="evidence" value="ECO:0007669"/>
    <property type="project" value="TreeGrafter"/>
</dbReference>
<dbReference type="PRINTS" id="PR00237">
    <property type="entry name" value="GPCRRHODOPSN"/>
</dbReference>
<evidence type="ECO:0000259" key="11">
    <source>
        <dbReference type="PROSITE" id="PS50262"/>
    </source>
</evidence>
<feature type="non-terminal residue" evidence="12">
    <location>
        <position position="606"/>
    </location>
</feature>
<feature type="transmembrane region" description="Helical" evidence="10">
    <location>
        <begin position="131"/>
        <end position="149"/>
    </location>
</feature>
<dbReference type="Pfam" id="PF00001">
    <property type="entry name" value="7tm_1"/>
    <property type="match status" value="2"/>
</dbReference>
<feature type="transmembrane region" description="Helical" evidence="10">
    <location>
        <begin position="23"/>
        <end position="44"/>
    </location>
</feature>
<sequence length="606" mass="68006">NSGGAGIAEPCSFRSNSNLFLPVLYSVFIVVGLLGNLLVLWVILKGAQLKSMTDVSLLNLAIADLLLIFSLPFLAHYARGNWVFGNGMCTLVLGVYHIGFYSGIFFIVLMSIDRYLAIVHAVFALRIRTRAYGIFASIFVWILAVIASFPELLYLGVQKNGTEVLCKSYPPNYDVHKAVKTAAIFKMNVLGLFIPLIIVGFCYSMVLRRLLNLRTSKKLAVRLVIVVMVVFFFCWIPYNIAAFLKALEMREIVLLSCDLSRNLQLLLQVTEAVAYSHSCLNPFLYVFVGEKFKRHLARLLHQTPCIHVHLSTEEDFEFELDGGVCDYGQVASHILPLLYSVFIVVGLLGNLLVLWVILKGAQLKSMTDVSLLNLTIADLLLIFTLPFLAHSAGNTWVFGNGMCTLVLGVYYIGFYSGIFFIVLMSIDRYLAIVHAVFALRIRTRAYGIFASIFVWILAVIASFPELLYLGVEKNGTVICSAYPKDASHNEIRSGAFFKMNVLGLLIPLIIVGFCYSMVLRKLRTLRNSTKLAIRLVIVVMVVFFCCWIPYNIAAFLKALELKLILTPECELSKKIQLMLQITEAMAYSHSCLNPFLYVLVGEKFRR</sequence>
<organism evidence="12 13">
    <name type="scientific">Silurus asotus</name>
    <name type="common">Amur catfish</name>
    <name type="synonym">Parasilurus asotus</name>
    <dbReference type="NCBI Taxonomy" id="30991"/>
    <lineage>
        <taxon>Eukaryota</taxon>
        <taxon>Metazoa</taxon>
        <taxon>Chordata</taxon>
        <taxon>Craniata</taxon>
        <taxon>Vertebrata</taxon>
        <taxon>Euteleostomi</taxon>
        <taxon>Actinopterygii</taxon>
        <taxon>Neopterygii</taxon>
        <taxon>Teleostei</taxon>
        <taxon>Ostariophysi</taxon>
        <taxon>Siluriformes</taxon>
        <taxon>Siluridae</taxon>
        <taxon>Silurus</taxon>
    </lineage>
</organism>
<dbReference type="InterPro" id="IPR000355">
    <property type="entry name" value="Chemokine_rcpt"/>
</dbReference>
<evidence type="ECO:0000256" key="8">
    <source>
        <dbReference type="ARBA" id="ARBA00023224"/>
    </source>
</evidence>
<dbReference type="CDD" id="cd14984">
    <property type="entry name" value="7tmA_Chemokine_R"/>
    <property type="match status" value="2"/>
</dbReference>
<gene>
    <name evidence="12" type="ORF">C0J50_12974</name>
</gene>
<keyword evidence="2" id="KW-1003">Cell membrane</keyword>
<keyword evidence="6 10" id="KW-0472">Membrane</keyword>
<feature type="domain" description="G-protein coupled receptors family 1 profile" evidence="11">
    <location>
        <begin position="35"/>
        <end position="285"/>
    </location>
</feature>
<feature type="transmembrane region" description="Helical" evidence="10">
    <location>
        <begin position="189"/>
        <end position="207"/>
    </location>
</feature>
<dbReference type="Proteomes" id="UP001205998">
    <property type="component" value="Unassembled WGS sequence"/>
</dbReference>
<proteinExistence type="inferred from homology"/>
<feature type="transmembrane region" description="Helical" evidence="10">
    <location>
        <begin position="443"/>
        <end position="463"/>
    </location>
</feature>
<dbReference type="AlphaFoldDB" id="A0AAD5FTF6"/>
<feature type="transmembrane region" description="Helical" evidence="10">
    <location>
        <begin position="84"/>
        <end position="110"/>
    </location>
</feature>
<dbReference type="GO" id="GO:0009897">
    <property type="term" value="C:external side of plasma membrane"/>
    <property type="evidence" value="ECO:0007669"/>
    <property type="project" value="TreeGrafter"/>
</dbReference>
<dbReference type="InterPro" id="IPR000276">
    <property type="entry name" value="GPCR_Rhodpsn"/>
</dbReference>
<evidence type="ECO:0000256" key="2">
    <source>
        <dbReference type="ARBA" id="ARBA00022475"/>
    </source>
</evidence>
<keyword evidence="5 9" id="KW-0297">G-protein coupled receptor</keyword>
<evidence type="ECO:0000313" key="12">
    <source>
        <dbReference type="EMBL" id="KAI5627434.1"/>
    </source>
</evidence>
<dbReference type="GO" id="GO:0007204">
    <property type="term" value="P:positive regulation of cytosolic calcium ion concentration"/>
    <property type="evidence" value="ECO:0007669"/>
    <property type="project" value="TreeGrafter"/>
</dbReference>
<dbReference type="InterPro" id="IPR017452">
    <property type="entry name" value="GPCR_Rhodpsn_7TM"/>
</dbReference>
<evidence type="ECO:0000256" key="5">
    <source>
        <dbReference type="ARBA" id="ARBA00023040"/>
    </source>
</evidence>
<dbReference type="PANTHER" id="PTHR10489">
    <property type="entry name" value="CELL ADHESION MOLECULE"/>
    <property type="match status" value="1"/>
</dbReference>